<dbReference type="PANTHER" id="PTHR18964:SF169">
    <property type="entry name" value="N-ACETYLMANNOSAMINE KINASE"/>
    <property type="match status" value="1"/>
</dbReference>
<evidence type="ECO:0000313" key="4">
    <source>
        <dbReference type="Proteomes" id="UP001621512"/>
    </source>
</evidence>
<reference evidence="3 4" key="1">
    <citation type="submission" date="2022-10" db="EMBL/GenBank/DDBJ databases">
        <title>The complete genomes of actinobacterial strains from the NBC collection.</title>
        <authorList>
            <person name="Joergensen T.S."/>
            <person name="Alvarez Arevalo M."/>
            <person name="Sterndorff E.B."/>
            <person name="Faurdal D."/>
            <person name="Vuksanovic O."/>
            <person name="Mourched A.-S."/>
            <person name="Charusanti P."/>
            <person name="Shaw S."/>
            <person name="Blin K."/>
            <person name="Weber T."/>
        </authorList>
    </citation>
    <scope>NUCLEOTIDE SEQUENCE [LARGE SCALE GENOMIC DNA]</scope>
    <source>
        <strain evidence="3 4">NBC_00017</strain>
    </source>
</reference>
<dbReference type="Gene3D" id="3.30.420.40">
    <property type="match status" value="4"/>
</dbReference>
<dbReference type="PROSITE" id="PS01125">
    <property type="entry name" value="ROK"/>
    <property type="match status" value="1"/>
</dbReference>
<organism evidence="3 4">
    <name type="scientific">Streptomyces purpurascens</name>
    <dbReference type="NCBI Taxonomy" id="1924"/>
    <lineage>
        <taxon>Bacteria</taxon>
        <taxon>Bacillati</taxon>
        <taxon>Actinomycetota</taxon>
        <taxon>Actinomycetes</taxon>
        <taxon>Kitasatosporales</taxon>
        <taxon>Streptomycetaceae</taxon>
        <taxon>Streptomyces</taxon>
    </lineage>
</organism>
<keyword evidence="4" id="KW-1185">Reference proteome</keyword>
<dbReference type="InterPro" id="IPR049874">
    <property type="entry name" value="ROK_cs"/>
</dbReference>
<dbReference type="InterPro" id="IPR043129">
    <property type="entry name" value="ATPase_NBD"/>
</dbReference>
<dbReference type="EMBL" id="CP108341">
    <property type="protein sequence ID" value="WTW30593.1"/>
    <property type="molecule type" value="Genomic_DNA"/>
</dbReference>
<sequence length="366" mass="36250">MTGAVEVVAGVDIGGTTTQVVLCAADLRVVDRVAVPTPAAEGGGAMTDAALDAVRLLLGRTAARLLGVGVGAAGVVDARAGRILVASDSFRDWAGFPVTAAVQEGLGVPAYLDNDVNAFLRGEAVGGAAAGEPHVLGMTLGTGVGGALWLDGRLYDGPHGAAGEIGHVPGFGDLPCTCGGRGHLETLASGRAIAARYAERVAGSEVEGVDRAGPPERAEEAGRGQLPGRVRESGQGRGADRAVGLREAEAGGRAGEVRPALSARAVAELAARGDQDALAVFEAAGVAVARAVLVTAGLLDVTSCVVGGGVSRAWSLLEPPLLAALAAEPPVSGHPVRVRPALLGDDAVAIGAAARARAELGVGSRV</sequence>
<dbReference type="RefSeq" id="WP_405507890.1">
    <property type="nucleotide sequence ID" value="NZ_CP108341.1"/>
</dbReference>
<comment type="similarity">
    <text evidence="1">Belongs to the ROK (NagC/XylR) family.</text>
</comment>
<feature type="compositionally biased region" description="Basic and acidic residues" evidence="2">
    <location>
        <begin position="208"/>
        <end position="222"/>
    </location>
</feature>
<dbReference type="PANTHER" id="PTHR18964">
    <property type="entry name" value="ROK (REPRESSOR, ORF, KINASE) FAMILY"/>
    <property type="match status" value="1"/>
</dbReference>
<feature type="compositionally biased region" description="Basic and acidic residues" evidence="2">
    <location>
        <begin position="229"/>
        <end position="247"/>
    </location>
</feature>
<evidence type="ECO:0000256" key="2">
    <source>
        <dbReference type="SAM" id="MobiDB-lite"/>
    </source>
</evidence>
<gene>
    <name evidence="3" type="ORF">OHU35_32905</name>
</gene>
<name>A0ABZ1MU05_STREF</name>
<dbReference type="Pfam" id="PF00480">
    <property type="entry name" value="ROK"/>
    <property type="match status" value="1"/>
</dbReference>
<accession>A0ABZ1MU05</accession>
<dbReference type="Proteomes" id="UP001621512">
    <property type="component" value="Chromosome"/>
</dbReference>
<dbReference type="SUPFAM" id="SSF53067">
    <property type="entry name" value="Actin-like ATPase domain"/>
    <property type="match status" value="1"/>
</dbReference>
<proteinExistence type="inferred from homology"/>
<dbReference type="InterPro" id="IPR000600">
    <property type="entry name" value="ROK"/>
</dbReference>
<protein>
    <submittedName>
        <fullName evidence="3">ROK family protein</fullName>
    </submittedName>
</protein>
<feature type="region of interest" description="Disordered" evidence="2">
    <location>
        <begin position="204"/>
        <end position="247"/>
    </location>
</feature>
<evidence type="ECO:0000313" key="3">
    <source>
        <dbReference type="EMBL" id="WTW30593.1"/>
    </source>
</evidence>
<evidence type="ECO:0000256" key="1">
    <source>
        <dbReference type="ARBA" id="ARBA00006479"/>
    </source>
</evidence>